<dbReference type="Pfam" id="PF13302">
    <property type="entry name" value="Acetyltransf_3"/>
    <property type="match status" value="1"/>
</dbReference>
<dbReference type="InterPro" id="IPR016181">
    <property type="entry name" value="Acyl_CoA_acyltransferase"/>
</dbReference>
<evidence type="ECO:0000313" key="2">
    <source>
        <dbReference type="EMBL" id="KAK8142989.1"/>
    </source>
</evidence>
<evidence type="ECO:0000313" key="3">
    <source>
        <dbReference type="Proteomes" id="UP001397290"/>
    </source>
</evidence>
<dbReference type="AlphaFoldDB" id="A0AAW0RLC5"/>
<dbReference type="GO" id="GO:0016747">
    <property type="term" value="F:acyltransferase activity, transferring groups other than amino-acyl groups"/>
    <property type="evidence" value="ECO:0007669"/>
    <property type="project" value="InterPro"/>
</dbReference>
<evidence type="ECO:0000259" key="1">
    <source>
        <dbReference type="PROSITE" id="PS51186"/>
    </source>
</evidence>
<reference evidence="2 3" key="1">
    <citation type="submission" date="2020-02" db="EMBL/GenBank/DDBJ databases">
        <title>Comparative genomics of the hypocrealean fungal genus Beauvera.</title>
        <authorList>
            <person name="Showalter D.N."/>
            <person name="Bushley K.E."/>
            <person name="Rehner S.A."/>
        </authorList>
    </citation>
    <scope>NUCLEOTIDE SEQUENCE [LARGE SCALE GENOMIC DNA]</scope>
    <source>
        <strain evidence="2 3">ARSEF4384</strain>
    </source>
</reference>
<accession>A0AAW0RLC5</accession>
<dbReference type="PANTHER" id="PTHR43792:SF1">
    <property type="entry name" value="N-ACETYLTRANSFERASE DOMAIN-CONTAINING PROTEIN"/>
    <property type="match status" value="1"/>
</dbReference>
<dbReference type="InterPro" id="IPR051531">
    <property type="entry name" value="N-acetyltransferase"/>
</dbReference>
<gene>
    <name evidence="2" type="ORF">G3M48_007888</name>
</gene>
<dbReference type="Gene3D" id="3.40.630.30">
    <property type="match status" value="1"/>
</dbReference>
<dbReference type="EMBL" id="JAAHCF010000574">
    <property type="protein sequence ID" value="KAK8142989.1"/>
    <property type="molecule type" value="Genomic_DNA"/>
</dbReference>
<proteinExistence type="predicted"/>
<protein>
    <recommendedName>
        <fullName evidence="1">N-acetyltransferase domain-containing protein</fullName>
    </recommendedName>
</protein>
<organism evidence="2 3">
    <name type="scientific">Beauveria asiatica</name>
    <dbReference type="NCBI Taxonomy" id="1069075"/>
    <lineage>
        <taxon>Eukaryota</taxon>
        <taxon>Fungi</taxon>
        <taxon>Dikarya</taxon>
        <taxon>Ascomycota</taxon>
        <taxon>Pezizomycotina</taxon>
        <taxon>Sordariomycetes</taxon>
        <taxon>Hypocreomycetidae</taxon>
        <taxon>Hypocreales</taxon>
        <taxon>Cordycipitaceae</taxon>
        <taxon>Beauveria</taxon>
    </lineage>
</organism>
<sequence>MANTMDQTVIDLVNVKTTQTAPYLRVAERPAHETTRLVLRPFTAADLASFHEIRTQPEVMIYTSQGRPDASPAETQTKLDTFLSPRGDDVYVLAVVERATGALVGSVGSHLRTDELGWPALGYMLRREAWAKGYATEAVAGFLEVYWSLPREETALAVDTSTVPRPANAVEGADEVTVTVTEQIVAITLDSNVASQNVLRKSGFKLVKKWIDTENPPLLPLCFAWSLERPQ</sequence>
<keyword evidence="3" id="KW-1185">Reference proteome</keyword>
<name>A0AAW0RLC5_9HYPO</name>
<dbReference type="InterPro" id="IPR000182">
    <property type="entry name" value="GNAT_dom"/>
</dbReference>
<dbReference type="PANTHER" id="PTHR43792">
    <property type="entry name" value="GNAT FAMILY, PUTATIVE (AFU_ORTHOLOGUE AFUA_3G00765)-RELATED-RELATED"/>
    <property type="match status" value="1"/>
</dbReference>
<dbReference type="PROSITE" id="PS51186">
    <property type="entry name" value="GNAT"/>
    <property type="match status" value="1"/>
</dbReference>
<comment type="caution">
    <text evidence="2">The sequence shown here is derived from an EMBL/GenBank/DDBJ whole genome shotgun (WGS) entry which is preliminary data.</text>
</comment>
<dbReference type="Proteomes" id="UP001397290">
    <property type="component" value="Unassembled WGS sequence"/>
</dbReference>
<feature type="domain" description="N-acetyltransferase" evidence="1">
    <location>
        <begin position="37"/>
        <end position="228"/>
    </location>
</feature>
<dbReference type="SUPFAM" id="SSF55729">
    <property type="entry name" value="Acyl-CoA N-acyltransferases (Nat)"/>
    <property type="match status" value="1"/>
</dbReference>